<evidence type="ECO:0000256" key="1">
    <source>
        <dbReference type="SAM" id="MobiDB-lite"/>
    </source>
</evidence>
<feature type="region of interest" description="Disordered" evidence="1">
    <location>
        <begin position="1"/>
        <end position="58"/>
    </location>
</feature>
<feature type="compositionally biased region" description="Basic and acidic residues" evidence="1">
    <location>
        <begin position="1"/>
        <end position="17"/>
    </location>
</feature>
<keyword evidence="3" id="KW-1185">Reference proteome</keyword>
<evidence type="ECO:0000313" key="3">
    <source>
        <dbReference type="Proteomes" id="UP000680638"/>
    </source>
</evidence>
<name>A0ABQ4M2J4_9BACL</name>
<proteinExistence type="predicted"/>
<evidence type="ECO:0000313" key="2">
    <source>
        <dbReference type="EMBL" id="GIO69722.1"/>
    </source>
</evidence>
<sequence>MDQEKTKSKQAEAEDRFPSTNSLKETQAAKDVEASEELNGSDFRSAFKNPVTGEERLY</sequence>
<reference evidence="2 3" key="1">
    <citation type="submission" date="2021-03" db="EMBL/GenBank/DDBJ databases">
        <title>Antimicrobial resistance genes in bacteria isolated from Japanese honey, and their potential for conferring macrolide and lincosamide resistance in the American foulbrood pathogen Paenibacillus larvae.</title>
        <authorList>
            <person name="Okamoto M."/>
            <person name="Kumagai M."/>
            <person name="Kanamori H."/>
            <person name="Takamatsu D."/>
        </authorList>
    </citation>
    <scope>NUCLEOTIDE SEQUENCE [LARGE SCALE GENOMIC DNA]</scope>
    <source>
        <strain evidence="2 3">J21TS3</strain>
    </source>
</reference>
<dbReference type="RefSeq" id="WP_212952250.1">
    <property type="nucleotide sequence ID" value="NZ_BORW01000035.1"/>
</dbReference>
<organism evidence="2 3">
    <name type="scientific">Paenibacillus cookii</name>
    <dbReference type="NCBI Taxonomy" id="157839"/>
    <lineage>
        <taxon>Bacteria</taxon>
        <taxon>Bacillati</taxon>
        <taxon>Bacillota</taxon>
        <taxon>Bacilli</taxon>
        <taxon>Bacillales</taxon>
        <taxon>Paenibacillaceae</taxon>
        <taxon>Paenibacillus</taxon>
    </lineage>
</organism>
<comment type="caution">
    <text evidence="2">The sequence shown here is derived from an EMBL/GenBank/DDBJ whole genome shotgun (WGS) entry which is preliminary data.</text>
</comment>
<accession>A0ABQ4M2J4</accession>
<gene>
    <name evidence="2" type="ORF">J21TS3_45430</name>
</gene>
<protein>
    <recommendedName>
        <fullName evidence="4">YfhD family protein</fullName>
    </recommendedName>
</protein>
<dbReference type="Proteomes" id="UP000680638">
    <property type="component" value="Unassembled WGS sequence"/>
</dbReference>
<dbReference type="EMBL" id="BORW01000035">
    <property type="protein sequence ID" value="GIO69722.1"/>
    <property type="molecule type" value="Genomic_DNA"/>
</dbReference>
<evidence type="ECO:0008006" key="4">
    <source>
        <dbReference type="Google" id="ProtNLM"/>
    </source>
</evidence>